<dbReference type="Proteomes" id="UP001148614">
    <property type="component" value="Unassembled WGS sequence"/>
</dbReference>
<dbReference type="VEuPathDB" id="FungiDB:F4678DRAFT_301235"/>
<keyword evidence="4" id="KW-1185">Reference proteome</keyword>
<dbReference type="Pfam" id="PF16862">
    <property type="entry name" value="Glyco_hydro_79C"/>
    <property type="match status" value="1"/>
</dbReference>
<dbReference type="InterPro" id="IPR031728">
    <property type="entry name" value="GlcAase_C"/>
</dbReference>
<feature type="region of interest" description="Disordered" evidence="1">
    <location>
        <begin position="98"/>
        <end position="129"/>
    </location>
</feature>
<feature type="compositionally biased region" description="Low complexity" evidence="1">
    <location>
        <begin position="215"/>
        <end position="230"/>
    </location>
</feature>
<dbReference type="AlphaFoldDB" id="A0A9W8TPK7"/>
<feature type="compositionally biased region" description="Acidic residues" evidence="1">
    <location>
        <begin position="104"/>
        <end position="114"/>
    </location>
</feature>
<gene>
    <name evidence="3" type="ORF">NPX13_g3206</name>
</gene>
<reference evidence="3" key="1">
    <citation type="submission" date="2022-07" db="EMBL/GenBank/DDBJ databases">
        <title>Genome Sequence of Xylaria arbuscula.</title>
        <authorList>
            <person name="Buettner E."/>
        </authorList>
    </citation>
    <scope>NUCLEOTIDE SEQUENCE</scope>
    <source>
        <strain evidence="3">VT107</strain>
    </source>
</reference>
<evidence type="ECO:0000259" key="2">
    <source>
        <dbReference type="Pfam" id="PF16862"/>
    </source>
</evidence>
<evidence type="ECO:0000313" key="3">
    <source>
        <dbReference type="EMBL" id="KAJ3577359.1"/>
    </source>
</evidence>
<protein>
    <recommendedName>
        <fullName evidence="2">Beta-glucuronidase C-terminal domain-containing protein</fullName>
    </recommendedName>
</protein>
<feature type="compositionally biased region" description="Polar residues" evidence="1">
    <location>
        <begin position="115"/>
        <end position="125"/>
    </location>
</feature>
<evidence type="ECO:0000313" key="4">
    <source>
        <dbReference type="Proteomes" id="UP001148614"/>
    </source>
</evidence>
<feature type="domain" description="Beta-glucuronidase C-terminal" evidence="2">
    <location>
        <begin position="5"/>
        <end position="91"/>
    </location>
</feature>
<feature type="compositionally biased region" description="Low complexity" evidence="1">
    <location>
        <begin position="192"/>
        <end position="207"/>
    </location>
</feature>
<accession>A0A9W8TPK7</accession>
<feature type="region of interest" description="Disordered" evidence="1">
    <location>
        <begin position="191"/>
        <end position="260"/>
    </location>
</feature>
<name>A0A9W8TPK7_9PEZI</name>
<evidence type="ECO:0000256" key="1">
    <source>
        <dbReference type="SAM" id="MobiDB-lite"/>
    </source>
</evidence>
<organism evidence="3 4">
    <name type="scientific">Xylaria arbuscula</name>
    <dbReference type="NCBI Taxonomy" id="114810"/>
    <lineage>
        <taxon>Eukaryota</taxon>
        <taxon>Fungi</taxon>
        <taxon>Dikarya</taxon>
        <taxon>Ascomycota</taxon>
        <taxon>Pezizomycotina</taxon>
        <taxon>Sordariomycetes</taxon>
        <taxon>Xylariomycetidae</taxon>
        <taxon>Xylariales</taxon>
        <taxon>Xylariaceae</taxon>
        <taxon>Xylaria</taxon>
    </lineage>
</organism>
<comment type="caution">
    <text evidence="3">The sequence shown here is derived from an EMBL/GenBank/DDBJ whole genome shotgun (WGS) entry which is preliminary data.</text>
</comment>
<proteinExistence type="predicted"/>
<sequence length="260" mass="27355">MFSEGTRPVSAFEVATPWAEGAEVKVVRLTAPGTNAKSNVTVAGTVFDDGTGEAVVGGDGTVQLGDEYSEVIQVGAKGVLKLDIRRAEGVLLEKSVSCAAGGDSDGDGEGDDEQNGSTPGTSGTSRVELERIKPVSGEYLREAAQLLHNTQQQNLIHLSHDHHQHNNFNKHPIITPIFHLIRSTFTMPFLGSDAPSSSDPITDSSVSQQAQTGDSSSTATGAGVNTGAGTTREKTEAEIEADRLYEEAIEEEYAKRDGGA</sequence>
<dbReference type="EMBL" id="JANPWZ010000384">
    <property type="protein sequence ID" value="KAJ3577359.1"/>
    <property type="molecule type" value="Genomic_DNA"/>
</dbReference>
<feature type="compositionally biased region" description="Basic and acidic residues" evidence="1">
    <location>
        <begin position="231"/>
        <end position="260"/>
    </location>
</feature>